<dbReference type="EMBL" id="ALAN01000158">
    <property type="protein sequence ID" value="ETI66241.1"/>
    <property type="molecule type" value="Genomic_DNA"/>
</dbReference>
<evidence type="ECO:0000256" key="1">
    <source>
        <dbReference type="SAM" id="Phobius"/>
    </source>
</evidence>
<protein>
    <submittedName>
        <fullName evidence="2">Uncharacterized protein</fullName>
    </submittedName>
</protein>
<keyword evidence="1" id="KW-0472">Membrane</keyword>
<comment type="caution">
    <text evidence="2">The sequence shown here is derived from an EMBL/GenBank/DDBJ whole genome shotgun (WGS) entry which is preliminary data.</text>
</comment>
<feature type="transmembrane region" description="Helical" evidence="1">
    <location>
        <begin position="40"/>
        <end position="64"/>
    </location>
</feature>
<sequence length="70" mass="8313">MRDRKTGTYIKHIHLWGPTRNFIRVKLHEPMAVIKKQKYMVGWIVLLHYVASLSGGMLKIGYFLRMNKLQ</sequence>
<dbReference type="Proteomes" id="UP000018877">
    <property type="component" value="Unassembled WGS sequence"/>
</dbReference>
<keyword evidence="1" id="KW-1133">Transmembrane helix</keyword>
<proteinExistence type="predicted"/>
<organism evidence="2 3">
    <name type="scientific">Neobacillus vireti LMG 21834</name>
    <dbReference type="NCBI Taxonomy" id="1131730"/>
    <lineage>
        <taxon>Bacteria</taxon>
        <taxon>Bacillati</taxon>
        <taxon>Bacillota</taxon>
        <taxon>Bacilli</taxon>
        <taxon>Bacillales</taxon>
        <taxon>Bacillaceae</taxon>
        <taxon>Neobacillus</taxon>
    </lineage>
</organism>
<accession>A0AB94IGK3</accession>
<reference evidence="2 3" key="1">
    <citation type="journal article" date="2014" name="Environ. Microbiol.">
        <title>The nitrate-ammonifying and nosZ-carrying bacterium Bacillus vireti is a potent source and sink for nitric and nitrous oxide under high nitrate conditions.</title>
        <authorList>
            <person name="Mania D."/>
            <person name="Heylen K."/>
            <person name="van Spanning R.J."/>
            <person name="Frostegard A."/>
        </authorList>
    </citation>
    <scope>NUCLEOTIDE SEQUENCE [LARGE SCALE GENOMIC DNA]</scope>
    <source>
        <strain evidence="2 3">LMG 21834</strain>
    </source>
</reference>
<dbReference type="AlphaFoldDB" id="A0AB94IGK3"/>
<evidence type="ECO:0000313" key="2">
    <source>
        <dbReference type="EMBL" id="ETI66241.1"/>
    </source>
</evidence>
<keyword evidence="1" id="KW-0812">Transmembrane</keyword>
<evidence type="ECO:0000313" key="3">
    <source>
        <dbReference type="Proteomes" id="UP000018877"/>
    </source>
</evidence>
<gene>
    <name evidence="2" type="ORF">BAVI_23679</name>
</gene>
<keyword evidence="3" id="KW-1185">Reference proteome</keyword>
<name>A0AB94IGK3_9BACI</name>